<protein>
    <recommendedName>
        <fullName evidence="3">Dual-specificity kinase</fullName>
    </recommendedName>
</protein>
<reference evidence="1" key="1">
    <citation type="submission" date="2021-02" db="EMBL/GenBank/DDBJ databases">
        <authorList>
            <person name="Nowell W R."/>
        </authorList>
    </citation>
    <scope>NUCLEOTIDE SEQUENCE</scope>
</reference>
<dbReference type="Gene3D" id="3.30.200.20">
    <property type="entry name" value="Phosphorylase Kinase, domain 1"/>
    <property type="match status" value="1"/>
</dbReference>
<comment type="caution">
    <text evidence="1">The sequence shown here is derived from an EMBL/GenBank/DDBJ whole genome shotgun (WGS) entry which is preliminary data.</text>
</comment>
<accession>A0A816GT21</accession>
<keyword evidence="2" id="KW-1185">Reference proteome</keyword>
<evidence type="ECO:0000313" key="2">
    <source>
        <dbReference type="Proteomes" id="UP000663828"/>
    </source>
</evidence>
<organism evidence="1 2">
    <name type="scientific">Adineta ricciae</name>
    <name type="common">Rotifer</name>
    <dbReference type="NCBI Taxonomy" id="249248"/>
    <lineage>
        <taxon>Eukaryota</taxon>
        <taxon>Metazoa</taxon>
        <taxon>Spiralia</taxon>
        <taxon>Gnathifera</taxon>
        <taxon>Rotifera</taxon>
        <taxon>Eurotatoria</taxon>
        <taxon>Bdelloidea</taxon>
        <taxon>Adinetida</taxon>
        <taxon>Adinetidae</taxon>
        <taxon>Adineta</taxon>
    </lineage>
</organism>
<evidence type="ECO:0000313" key="1">
    <source>
        <dbReference type="EMBL" id="CAF1677971.1"/>
    </source>
</evidence>
<dbReference type="EMBL" id="CAJNOR010014379">
    <property type="protein sequence ID" value="CAF1677971.1"/>
    <property type="molecule type" value="Genomic_DNA"/>
</dbReference>
<evidence type="ECO:0008006" key="3">
    <source>
        <dbReference type="Google" id="ProtNLM"/>
    </source>
</evidence>
<sequence>MQYVQVPYSEWAKSFSYDPVYRRHHHLLSSNASSLTDGSSAYSNSTNYQSDIIRSVTGRTTPEKYQSAYEVYYAKKKKRSNNQVIEENGLNKKEKRNLNDGYDDDNHDYIVRPGEVWLERYTIDCLIGKGSFGQRYVLAVDILKGSKFD</sequence>
<dbReference type="AlphaFoldDB" id="A0A816GT21"/>
<gene>
    <name evidence="1" type="ORF">XAT740_LOCUS59983</name>
</gene>
<name>A0A816GT21_ADIRI</name>
<dbReference type="Proteomes" id="UP000663828">
    <property type="component" value="Unassembled WGS sequence"/>
</dbReference>
<proteinExistence type="predicted"/>